<evidence type="ECO:0000256" key="4">
    <source>
        <dbReference type="HAMAP-Rule" id="MF_01395"/>
    </source>
</evidence>
<dbReference type="NCBIfam" id="TIGR00515">
    <property type="entry name" value="accD"/>
    <property type="match status" value="1"/>
</dbReference>
<dbReference type="EMBL" id="JBHSHL010000055">
    <property type="protein sequence ID" value="MFC4805630.1"/>
    <property type="molecule type" value="Genomic_DNA"/>
</dbReference>
<dbReference type="EC" id="2.1.3.15" evidence="4"/>
<keyword evidence="6" id="KW-0436">Ligase</keyword>
<keyword evidence="4" id="KW-0547">Nucleotide-binding</keyword>
<dbReference type="Pfam" id="PF01039">
    <property type="entry name" value="Carboxyl_trans"/>
    <property type="match status" value="1"/>
</dbReference>
<feature type="binding site" evidence="4">
    <location>
        <position position="56"/>
    </location>
    <ligand>
        <name>Zn(2+)</name>
        <dbReference type="ChEBI" id="CHEBI:29105"/>
    </ligand>
</feature>
<keyword evidence="4" id="KW-0275">Fatty acid biosynthesis</keyword>
<dbReference type="GO" id="GO:0003989">
    <property type="term" value="F:acetyl-CoA carboxylase activity"/>
    <property type="evidence" value="ECO:0007669"/>
    <property type="project" value="UniProtKB-EC"/>
</dbReference>
<comment type="caution">
    <text evidence="4">Lacks conserved residue(s) required for the propagation of feature annotation.</text>
</comment>
<proteinExistence type="inferred from homology"/>
<comment type="similarity">
    <text evidence="4">Belongs to the AccD/PCCB family.</text>
</comment>
<keyword evidence="3 4" id="KW-0443">Lipid metabolism</keyword>
<keyword evidence="4" id="KW-0067">ATP-binding</keyword>
<dbReference type="PRINTS" id="PR01070">
    <property type="entry name" value="ACCCTRFRASEB"/>
</dbReference>
<evidence type="ECO:0000256" key="2">
    <source>
        <dbReference type="ARBA" id="ARBA00022679"/>
    </source>
</evidence>
<comment type="caution">
    <text evidence="6">The sequence shown here is derived from an EMBL/GenBank/DDBJ whole genome shotgun (WGS) entry which is preliminary data.</text>
</comment>
<evidence type="ECO:0000256" key="1">
    <source>
        <dbReference type="ARBA" id="ARBA00022516"/>
    </source>
</evidence>
<comment type="function">
    <text evidence="4">Component of the acetyl coenzyme A carboxylase (ACC) complex. Biotin carboxylase (BC) catalyzes the carboxylation of biotin on its carrier protein (BCCP) and then the CO(2) group is transferred by the transcarboxylase to acetyl-CoA to form malonyl-CoA.</text>
</comment>
<dbReference type="Proteomes" id="UP001595916">
    <property type="component" value="Unassembled WGS sequence"/>
</dbReference>
<sequence>MRNFLKERKGKLDILKNLRAKNYSYKKKEVNEFLFSQCSGCKKTFPLKAKEETFVCPHCAEYFSMPASERAKRILDDGYEKIELRAVVKNPLEFEGYEEKADKVREKTGLSDALLCFRGRIDNSPVLLAVMDNRFFMGSMGSSVGENIAHIFELALEQSLPVVIFCASGGARMQEGMYSLMQMAKTAAAVKRHGKAGLLYISCLTNPTTGGVTASFASLGDIILSEPQALIGFAGPRVIEQTMGKSLPEGFQKAEFLLEKGFLDAIVPREEMRKTLSFLLKVHGGREEWA</sequence>
<keyword evidence="4" id="KW-0963">Cytoplasm</keyword>
<organism evidence="6 7">
    <name type="scientific">Filifactor villosus</name>
    <dbReference type="NCBI Taxonomy" id="29374"/>
    <lineage>
        <taxon>Bacteria</taxon>
        <taxon>Bacillati</taxon>
        <taxon>Bacillota</taxon>
        <taxon>Clostridia</taxon>
        <taxon>Peptostreptococcales</taxon>
        <taxon>Filifactoraceae</taxon>
        <taxon>Filifactor</taxon>
    </lineage>
</organism>
<comment type="pathway">
    <text evidence="4">Lipid metabolism; malonyl-CoA biosynthesis; malonyl-CoA from acetyl-CoA: step 1/1.</text>
</comment>
<comment type="cofactor">
    <cofactor evidence="4">
        <name>Zn(2+)</name>
        <dbReference type="ChEBI" id="CHEBI:29105"/>
    </cofactor>
    <text evidence="4">Binds 1 zinc ion per subunit.</text>
</comment>
<dbReference type="Gene3D" id="3.90.226.10">
    <property type="entry name" value="2-enoyl-CoA Hydratase, Chain A, domain 1"/>
    <property type="match status" value="1"/>
</dbReference>
<comment type="subcellular location">
    <subcellularLocation>
        <location evidence="4">Cytoplasm</location>
    </subcellularLocation>
</comment>
<dbReference type="SUPFAM" id="SSF52096">
    <property type="entry name" value="ClpP/crotonase"/>
    <property type="match status" value="1"/>
</dbReference>
<comment type="catalytic activity">
    <reaction evidence="4">
        <text>N(6)-carboxybiotinyl-L-lysyl-[protein] + acetyl-CoA = N(6)-biotinyl-L-lysyl-[protein] + malonyl-CoA</text>
        <dbReference type="Rhea" id="RHEA:54728"/>
        <dbReference type="Rhea" id="RHEA-COMP:10505"/>
        <dbReference type="Rhea" id="RHEA-COMP:10506"/>
        <dbReference type="ChEBI" id="CHEBI:57288"/>
        <dbReference type="ChEBI" id="CHEBI:57384"/>
        <dbReference type="ChEBI" id="CHEBI:83144"/>
        <dbReference type="ChEBI" id="CHEBI:83145"/>
        <dbReference type="EC" id="2.1.3.15"/>
    </reaction>
</comment>
<feature type="binding site" evidence="4">
    <location>
        <position position="59"/>
    </location>
    <ligand>
        <name>Zn(2+)</name>
        <dbReference type="ChEBI" id="CHEBI:29105"/>
    </ligand>
</feature>
<keyword evidence="4" id="KW-0863">Zinc-finger</keyword>
<evidence type="ECO:0000313" key="7">
    <source>
        <dbReference type="Proteomes" id="UP001595916"/>
    </source>
</evidence>
<dbReference type="PANTHER" id="PTHR42995:SF5">
    <property type="entry name" value="ACETYL-COENZYME A CARBOXYLASE CARBOXYL TRANSFERASE SUBUNIT BETA, CHLOROPLASTIC"/>
    <property type="match status" value="1"/>
</dbReference>
<name>A0ABV9QMS5_9FIRM</name>
<dbReference type="HAMAP" id="MF_01395">
    <property type="entry name" value="AcetylCoA_CT_beta"/>
    <property type="match status" value="1"/>
</dbReference>
<comment type="subunit">
    <text evidence="4">Acetyl-CoA carboxylase is a heterohexamer composed of biotin carboxyl carrier protein (AccB), biotin carboxylase (AccC) and two subunits each of ACCase subunit alpha (AccA) and ACCase subunit beta (AccD).</text>
</comment>
<evidence type="ECO:0000313" key="6">
    <source>
        <dbReference type="EMBL" id="MFC4805630.1"/>
    </source>
</evidence>
<dbReference type="InterPro" id="IPR000438">
    <property type="entry name" value="Acetyl_CoA_COase_Trfase_b_su"/>
</dbReference>
<reference evidence="7" key="1">
    <citation type="journal article" date="2019" name="Int. J. Syst. Evol. Microbiol.">
        <title>The Global Catalogue of Microorganisms (GCM) 10K type strain sequencing project: providing services to taxonomists for standard genome sequencing and annotation.</title>
        <authorList>
            <consortium name="The Broad Institute Genomics Platform"/>
            <consortium name="The Broad Institute Genome Sequencing Center for Infectious Disease"/>
            <person name="Wu L."/>
            <person name="Ma J."/>
        </authorList>
    </citation>
    <scope>NUCLEOTIDE SEQUENCE [LARGE SCALE GENOMIC DNA]</scope>
    <source>
        <strain evidence="7">CCUG 46385</strain>
    </source>
</reference>
<feature type="binding site" evidence="4">
    <location>
        <position position="38"/>
    </location>
    <ligand>
        <name>Zn(2+)</name>
        <dbReference type="ChEBI" id="CHEBI:29105"/>
    </ligand>
</feature>
<keyword evidence="1 4" id="KW-0444">Lipid biosynthesis</keyword>
<gene>
    <name evidence="4 6" type="primary">accD</name>
    <name evidence="6" type="ORF">ACFO4R_11200</name>
</gene>
<feature type="binding site" evidence="4">
    <location>
        <position position="41"/>
    </location>
    <ligand>
        <name>Zn(2+)</name>
        <dbReference type="ChEBI" id="CHEBI:29105"/>
    </ligand>
</feature>
<dbReference type="InterPro" id="IPR029045">
    <property type="entry name" value="ClpP/crotonase-like_dom_sf"/>
</dbReference>
<dbReference type="PROSITE" id="PS50980">
    <property type="entry name" value="COA_CT_NTER"/>
    <property type="match status" value="1"/>
</dbReference>
<accession>A0ABV9QMS5</accession>
<keyword evidence="4" id="KW-0276">Fatty acid metabolism</keyword>
<protein>
    <recommendedName>
        <fullName evidence="4">Acetyl-coenzyme A carboxylase carboxyl transferase subunit beta</fullName>
        <shortName evidence="4">ACCase subunit beta</shortName>
        <shortName evidence="4">Acetyl-CoA carboxylase carboxyltransferase subunit beta</shortName>
        <ecNumber evidence="4">2.1.3.15</ecNumber>
    </recommendedName>
</protein>
<keyword evidence="4" id="KW-0862">Zinc</keyword>
<feature type="domain" description="CoA carboxyltransferase N-terminal" evidence="5">
    <location>
        <begin position="34"/>
        <end position="290"/>
    </location>
</feature>
<evidence type="ECO:0000256" key="3">
    <source>
        <dbReference type="ARBA" id="ARBA00023098"/>
    </source>
</evidence>
<dbReference type="InterPro" id="IPR011762">
    <property type="entry name" value="COA_CT_N"/>
</dbReference>
<keyword evidence="7" id="KW-1185">Reference proteome</keyword>
<dbReference type="PANTHER" id="PTHR42995">
    <property type="entry name" value="ACETYL-COENZYME A CARBOXYLASE CARBOXYL TRANSFERASE SUBUNIT BETA, CHLOROPLASTIC"/>
    <property type="match status" value="1"/>
</dbReference>
<evidence type="ECO:0000259" key="5">
    <source>
        <dbReference type="PROSITE" id="PS50980"/>
    </source>
</evidence>
<keyword evidence="4" id="KW-0479">Metal-binding</keyword>
<dbReference type="RefSeq" id="WP_379789240.1">
    <property type="nucleotide sequence ID" value="NZ_JBHSHL010000055.1"/>
</dbReference>
<dbReference type="InterPro" id="IPR034733">
    <property type="entry name" value="AcCoA_carboxyl_beta"/>
</dbReference>
<keyword evidence="2 4" id="KW-0808">Transferase</keyword>